<dbReference type="InterPro" id="IPR029479">
    <property type="entry name" value="Nitroreductase"/>
</dbReference>
<keyword evidence="2" id="KW-0285">Flavoprotein</keyword>
<dbReference type="InterPro" id="IPR000415">
    <property type="entry name" value="Nitroreductase-like"/>
</dbReference>
<proteinExistence type="inferred from homology"/>
<organism evidence="6 7">
    <name type="scientific">Collybiopsis confluens</name>
    <dbReference type="NCBI Taxonomy" id="2823264"/>
    <lineage>
        <taxon>Eukaryota</taxon>
        <taxon>Fungi</taxon>
        <taxon>Dikarya</taxon>
        <taxon>Basidiomycota</taxon>
        <taxon>Agaricomycotina</taxon>
        <taxon>Agaricomycetes</taxon>
        <taxon>Agaricomycetidae</taxon>
        <taxon>Agaricales</taxon>
        <taxon>Marasmiineae</taxon>
        <taxon>Omphalotaceae</taxon>
        <taxon>Collybiopsis</taxon>
    </lineage>
</organism>
<dbReference type="GO" id="GO:0016491">
    <property type="term" value="F:oxidoreductase activity"/>
    <property type="evidence" value="ECO:0007669"/>
    <property type="project" value="UniProtKB-KW"/>
</dbReference>
<gene>
    <name evidence="6" type="ORF">D9757_010580</name>
</gene>
<comment type="similarity">
    <text evidence="1">Belongs to the nitroreductase family.</text>
</comment>
<dbReference type="AlphaFoldDB" id="A0A8H5GV80"/>
<dbReference type="InterPro" id="IPR050627">
    <property type="entry name" value="Nitroreductase/BluB"/>
</dbReference>
<evidence type="ECO:0000313" key="6">
    <source>
        <dbReference type="EMBL" id="KAF5371896.1"/>
    </source>
</evidence>
<keyword evidence="4" id="KW-0560">Oxidoreductase</keyword>
<evidence type="ECO:0000256" key="3">
    <source>
        <dbReference type="ARBA" id="ARBA00022643"/>
    </source>
</evidence>
<dbReference type="Proteomes" id="UP000518752">
    <property type="component" value="Unassembled WGS sequence"/>
</dbReference>
<evidence type="ECO:0000256" key="2">
    <source>
        <dbReference type="ARBA" id="ARBA00022630"/>
    </source>
</evidence>
<comment type="caution">
    <text evidence="6">The sequence shown here is derived from an EMBL/GenBank/DDBJ whole genome shotgun (WGS) entry which is preliminary data.</text>
</comment>
<dbReference type="OrthoDB" id="41362at2759"/>
<evidence type="ECO:0000256" key="1">
    <source>
        <dbReference type="ARBA" id="ARBA00007118"/>
    </source>
</evidence>
<protein>
    <recommendedName>
        <fullName evidence="5">Nitroreductase domain-containing protein</fullName>
    </recommendedName>
</protein>
<dbReference type="EMBL" id="JAACJN010000114">
    <property type="protein sequence ID" value="KAF5371896.1"/>
    <property type="molecule type" value="Genomic_DNA"/>
</dbReference>
<name>A0A8H5GV80_9AGAR</name>
<dbReference type="SUPFAM" id="SSF55469">
    <property type="entry name" value="FMN-dependent nitroreductase-like"/>
    <property type="match status" value="1"/>
</dbReference>
<evidence type="ECO:0000256" key="4">
    <source>
        <dbReference type="ARBA" id="ARBA00023002"/>
    </source>
</evidence>
<dbReference type="CDD" id="cd02136">
    <property type="entry name" value="PnbA_NfnB-like"/>
    <property type="match status" value="1"/>
</dbReference>
<keyword evidence="3" id="KW-0288">FMN</keyword>
<dbReference type="Pfam" id="PF00881">
    <property type="entry name" value="Nitroreductase"/>
    <property type="match status" value="1"/>
</dbReference>
<dbReference type="Gene3D" id="3.40.109.10">
    <property type="entry name" value="NADH Oxidase"/>
    <property type="match status" value="1"/>
</dbReference>
<accession>A0A8H5GV80</accession>
<evidence type="ECO:0000313" key="7">
    <source>
        <dbReference type="Proteomes" id="UP000518752"/>
    </source>
</evidence>
<sequence length="228" mass="25010">MTTSPAPIMHLTTFDETVLARHSTRRFLPNPIPKGVLRHALTLATHAPSNSNIQPWRLYLLSGAAADRLKERLVAEASSGMEPIIPSLPDEFKHFRSELGKQVYGQGLGIAHDDTEARRAAVLRNFDFFGAPTAAVVCMNKTLSRVDALSVGMYLQTFLLSLTQAQIGSCVEVSVAGYPDVIRNCLNIPEELDIICGIAIGYEDESMGVNRLRSKRSSVEETTVILED</sequence>
<feature type="domain" description="Nitroreductase" evidence="5">
    <location>
        <begin position="19"/>
        <end position="202"/>
    </location>
</feature>
<evidence type="ECO:0000259" key="5">
    <source>
        <dbReference type="Pfam" id="PF00881"/>
    </source>
</evidence>
<dbReference type="PANTHER" id="PTHR23026:SF90">
    <property type="entry name" value="IODOTYROSINE DEIODINASE 1"/>
    <property type="match status" value="1"/>
</dbReference>
<reference evidence="6 7" key="1">
    <citation type="journal article" date="2020" name="ISME J.">
        <title>Uncovering the hidden diversity of litter-decomposition mechanisms in mushroom-forming fungi.</title>
        <authorList>
            <person name="Floudas D."/>
            <person name="Bentzer J."/>
            <person name="Ahren D."/>
            <person name="Johansson T."/>
            <person name="Persson P."/>
            <person name="Tunlid A."/>
        </authorList>
    </citation>
    <scope>NUCLEOTIDE SEQUENCE [LARGE SCALE GENOMIC DNA]</scope>
    <source>
        <strain evidence="6 7">CBS 406.79</strain>
    </source>
</reference>
<keyword evidence="7" id="KW-1185">Reference proteome</keyword>
<dbReference type="PANTHER" id="PTHR23026">
    <property type="entry name" value="NADPH NITROREDUCTASE"/>
    <property type="match status" value="1"/>
</dbReference>